<dbReference type="PANTHER" id="PTHR43289:SF6">
    <property type="entry name" value="SERINE_THREONINE-PROTEIN KINASE NEKL-3"/>
    <property type="match status" value="1"/>
</dbReference>
<keyword evidence="3" id="KW-0723">Serine/threonine-protein kinase</keyword>
<dbReference type="GO" id="GO:0022857">
    <property type="term" value="F:transmembrane transporter activity"/>
    <property type="evidence" value="ECO:0007669"/>
    <property type="project" value="InterPro"/>
</dbReference>
<dbReference type="Gene3D" id="1.10.510.10">
    <property type="entry name" value="Transferase(Phosphotransferase) domain 1"/>
    <property type="match status" value="1"/>
</dbReference>
<keyword evidence="8 11" id="KW-0067">ATP-binding</keyword>
<feature type="region of interest" description="Disordered" evidence="12">
    <location>
        <begin position="278"/>
        <end position="303"/>
    </location>
</feature>
<dbReference type="PANTHER" id="PTHR43289">
    <property type="entry name" value="MITOGEN-ACTIVATED PROTEIN KINASE KINASE KINASE 20-RELATED"/>
    <property type="match status" value="1"/>
</dbReference>
<dbReference type="InterPro" id="IPR008271">
    <property type="entry name" value="Ser/Thr_kinase_AS"/>
</dbReference>
<dbReference type="GO" id="GO:0004674">
    <property type="term" value="F:protein serine/threonine kinase activity"/>
    <property type="evidence" value="ECO:0007669"/>
    <property type="project" value="UniProtKB-KW"/>
</dbReference>
<dbReference type="GO" id="GO:0005886">
    <property type="term" value="C:plasma membrane"/>
    <property type="evidence" value="ECO:0007669"/>
    <property type="project" value="UniProtKB-SubCell"/>
</dbReference>
<feature type="transmembrane region" description="Helical" evidence="13">
    <location>
        <begin position="705"/>
        <end position="729"/>
    </location>
</feature>
<keyword evidence="17" id="KW-1185">Reference proteome</keyword>
<feature type="domain" description="Major facilitator superfamily (MFS) profile" evidence="15">
    <location>
        <begin position="321"/>
        <end position="776"/>
    </location>
</feature>
<proteinExistence type="predicted"/>
<dbReference type="PROSITE" id="PS50011">
    <property type="entry name" value="PROTEIN_KINASE_DOM"/>
    <property type="match status" value="1"/>
</dbReference>
<dbReference type="EC" id="2.7.11.1" evidence="2"/>
<evidence type="ECO:0000256" key="2">
    <source>
        <dbReference type="ARBA" id="ARBA00012513"/>
    </source>
</evidence>
<feature type="transmembrane region" description="Helical" evidence="13">
    <location>
        <begin position="319"/>
        <end position="342"/>
    </location>
</feature>
<gene>
    <name evidence="16" type="ORF">EBN03_01665</name>
</gene>
<evidence type="ECO:0000256" key="1">
    <source>
        <dbReference type="ARBA" id="ARBA00004651"/>
    </source>
</evidence>
<dbReference type="GO" id="GO:0005524">
    <property type="term" value="F:ATP binding"/>
    <property type="evidence" value="ECO:0007669"/>
    <property type="project" value="UniProtKB-UniRule"/>
</dbReference>
<dbReference type="InterPro" id="IPR036259">
    <property type="entry name" value="MFS_trans_sf"/>
</dbReference>
<dbReference type="EMBL" id="RFFH01000001">
    <property type="protein sequence ID" value="RMI35059.1"/>
    <property type="molecule type" value="Genomic_DNA"/>
</dbReference>
<dbReference type="AlphaFoldDB" id="A0A3M2LBY4"/>
<keyword evidence="5 13" id="KW-0812">Transmembrane</keyword>
<evidence type="ECO:0000256" key="8">
    <source>
        <dbReference type="ARBA" id="ARBA00022840"/>
    </source>
</evidence>
<feature type="transmembrane region" description="Helical" evidence="13">
    <location>
        <begin position="389"/>
        <end position="409"/>
    </location>
</feature>
<dbReference type="InterPro" id="IPR017441">
    <property type="entry name" value="Protein_kinase_ATP_BS"/>
</dbReference>
<dbReference type="PROSITE" id="PS00108">
    <property type="entry name" value="PROTEIN_KINASE_ST"/>
    <property type="match status" value="1"/>
</dbReference>
<dbReference type="InterPro" id="IPR000719">
    <property type="entry name" value="Prot_kinase_dom"/>
</dbReference>
<keyword evidence="6 11" id="KW-0547">Nucleotide-binding</keyword>
<keyword evidence="7" id="KW-0418">Kinase</keyword>
<dbReference type="InterPro" id="IPR011701">
    <property type="entry name" value="MFS"/>
</dbReference>
<evidence type="ECO:0000256" key="11">
    <source>
        <dbReference type="PROSITE-ProRule" id="PRU10141"/>
    </source>
</evidence>
<dbReference type="SUPFAM" id="SSF56112">
    <property type="entry name" value="Protein kinase-like (PK-like)"/>
    <property type="match status" value="1"/>
</dbReference>
<dbReference type="SMART" id="SM00220">
    <property type="entry name" value="S_TKc"/>
    <property type="match status" value="1"/>
</dbReference>
<dbReference type="InterPro" id="IPR011009">
    <property type="entry name" value="Kinase-like_dom_sf"/>
</dbReference>
<dbReference type="Gene3D" id="3.30.200.20">
    <property type="entry name" value="Phosphorylase Kinase, domain 1"/>
    <property type="match status" value="1"/>
</dbReference>
<evidence type="ECO:0000313" key="17">
    <source>
        <dbReference type="Proteomes" id="UP000279275"/>
    </source>
</evidence>
<keyword evidence="4" id="KW-0808">Transferase</keyword>
<feature type="transmembrane region" description="Helical" evidence="13">
    <location>
        <begin position="647"/>
        <end position="666"/>
    </location>
</feature>
<feature type="transmembrane region" description="Helical" evidence="13">
    <location>
        <begin position="535"/>
        <end position="555"/>
    </location>
</feature>
<evidence type="ECO:0000313" key="16">
    <source>
        <dbReference type="EMBL" id="RMI35059.1"/>
    </source>
</evidence>
<feature type="transmembrane region" description="Helical" evidence="13">
    <location>
        <begin position="507"/>
        <end position="529"/>
    </location>
</feature>
<evidence type="ECO:0000256" key="3">
    <source>
        <dbReference type="ARBA" id="ARBA00022527"/>
    </source>
</evidence>
<feature type="transmembrane region" description="Helical" evidence="13">
    <location>
        <begin position="444"/>
        <end position="463"/>
    </location>
</feature>
<evidence type="ECO:0000256" key="12">
    <source>
        <dbReference type="SAM" id="MobiDB-lite"/>
    </source>
</evidence>
<dbReference type="SUPFAM" id="SSF103473">
    <property type="entry name" value="MFS general substrate transporter"/>
    <property type="match status" value="1"/>
</dbReference>
<feature type="transmembrane region" description="Helical" evidence="13">
    <location>
        <begin position="672"/>
        <end position="693"/>
    </location>
</feature>
<evidence type="ECO:0000256" key="7">
    <source>
        <dbReference type="ARBA" id="ARBA00022777"/>
    </source>
</evidence>
<dbReference type="PROSITE" id="PS50850">
    <property type="entry name" value="MFS"/>
    <property type="match status" value="1"/>
</dbReference>
<feature type="binding site" evidence="11">
    <location>
        <position position="41"/>
    </location>
    <ligand>
        <name>ATP</name>
        <dbReference type="ChEBI" id="CHEBI:30616"/>
    </ligand>
</feature>
<evidence type="ECO:0000256" key="10">
    <source>
        <dbReference type="ARBA" id="ARBA00023136"/>
    </source>
</evidence>
<feature type="transmembrane region" description="Helical" evidence="13">
    <location>
        <begin position="415"/>
        <end position="437"/>
    </location>
</feature>
<feature type="transmembrane region" description="Helical" evidence="13">
    <location>
        <begin position="576"/>
        <end position="601"/>
    </location>
</feature>
<evidence type="ECO:0000256" key="9">
    <source>
        <dbReference type="ARBA" id="ARBA00022989"/>
    </source>
</evidence>
<dbReference type="RefSeq" id="WP_122186032.1">
    <property type="nucleotide sequence ID" value="NZ_RFFH01000001.1"/>
</dbReference>
<reference evidence="16 17" key="1">
    <citation type="submission" date="2018-10" db="EMBL/GenBank/DDBJ databases">
        <title>Isolation from cow dung.</title>
        <authorList>
            <person name="Ling L."/>
        </authorList>
    </citation>
    <scope>NUCLEOTIDE SEQUENCE [LARGE SCALE GENOMIC DNA]</scope>
    <source>
        <strain evidence="16 17">NEAU-LL90</strain>
    </source>
</reference>
<dbReference type="PROSITE" id="PS00107">
    <property type="entry name" value="PROTEIN_KINASE_ATP"/>
    <property type="match status" value="1"/>
</dbReference>
<evidence type="ECO:0000256" key="6">
    <source>
        <dbReference type="ARBA" id="ARBA00022741"/>
    </source>
</evidence>
<dbReference type="Pfam" id="PF00069">
    <property type="entry name" value="Pkinase"/>
    <property type="match status" value="1"/>
</dbReference>
<evidence type="ECO:0000259" key="15">
    <source>
        <dbReference type="PROSITE" id="PS50850"/>
    </source>
</evidence>
<dbReference type="Proteomes" id="UP000279275">
    <property type="component" value="Unassembled WGS sequence"/>
</dbReference>
<organism evidence="16 17">
    <name type="scientific">Nocardia stercoris</name>
    <dbReference type="NCBI Taxonomy" id="2483361"/>
    <lineage>
        <taxon>Bacteria</taxon>
        <taxon>Bacillati</taxon>
        <taxon>Actinomycetota</taxon>
        <taxon>Actinomycetes</taxon>
        <taxon>Mycobacteriales</taxon>
        <taxon>Nocardiaceae</taxon>
        <taxon>Nocardia</taxon>
    </lineage>
</organism>
<accession>A0A3M2LBY4</accession>
<feature type="transmembrane region" description="Helical" evidence="13">
    <location>
        <begin position="749"/>
        <end position="771"/>
    </location>
</feature>
<dbReference type="CDD" id="cd14014">
    <property type="entry name" value="STKc_PknB_like"/>
    <property type="match status" value="1"/>
</dbReference>
<dbReference type="CDD" id="cd17321">
    <property type="entry name" value="MFS_MMR_MDR_like"/>
    <property type="match status" value="1"/>
</dbReference>
<feature type="transmembrane region" description="Helical" evidence="13">
    <location>
        <begin position="475"/>
        <end position="495"/>
    </location>
</feature>
<dbReference type="Gene3D" id="1.20.1250.20">
    <property type="entry name" value="MFS general substrate transporter like domains"/>
    <property type="match status" value="2"/>
</dbReference>
<evidence type="ECO:0000256" key="4">
    <source>
        <dbReference type="ARBA" id="ARBA00022679"/>
    </source>
</evidence>
<keyword evidence="9 13" id="KW-1133">Transmembrane helix</keyword>
<dbReference type="OrthoDB" id="7375466at2"/>
<protein>
    <recommendedName>
        <fullName evidence="2">non-specific serine/threonine protein kinase</fullName>
        <ecNumber evidence="2">2.7.11.1</ecNumber>
    </recommendedName>
</protein>
<comment type="subcellular location">
    <subcellularLocation>
        <location evidence="1">Cell membrane</location>
        <topology evidence="1">Multi-pass membrane protein</topology>
    </subcellularLocation>
</comment>
<comment type="caution">
    <text evidence="16">The sequence shown here is derived from an EMBL/GenBank/DDBJ whole genome shotgun (WGS) entry which is preliminary data.</text>
</comment>
<name>A0A3M2LBY4_9NOCA</name>
<evidence type="ECO:0000259" key="14">
    <source>
        <dbReference type="PROSITE" id="PS50011"/>
    </source>
</evidence>
<feature type="transmembrane region" description="Helical" evidence="13">
    <location>
        <begin position="613"/>
        <end position="635"/>
    </location>
</feature>
<sequence length="790" mass="81741">MGTAVGETFAGYAIEGVLGRGGMGTVYLARHPRLPRKVALKLLHRDVSEDADMRARFLRESSVVAGLDHPGIVAVLDQGVENGQPWLAMQYVHGTDASRPTPRIPAVERSVRIIGDVATALDHAHSRGVLHRDVKPANILLTAPEAASPERAVLTDFGIARQLSANASSTVTGSFAATLDYASPEQLSGGAVDARSDQYSLACTLFTLLTGEPPFTAADSAQVIAGHLIKPVPSIDRPGVPAELSRVVARGMAKDPAERYDSAGEFAAAATAAVRGSTVDGTAAGSEPDPGPPAAPADRGRRATPVPRTVVAAPDDNPWPAVLSLLVGMFLVTVTGSALPLAERALQSELHADSNSVHWLTTIHDLGWAVPLITAGWLGDRFGPKNIQMAALGVFCLAAITCGLSGTFWGLTAAYLVLCVASAHVMPQAMAVAIRIVPSGRRTMAMSVWTGVAMVSMLGGQFIDASLITDLSWRWIFLIAAPISLGTLVMTAVLVPSLPAQGGRAGVPGLALGGLSLTLFALGIDQWSVSDWGAISWELFLVPSLLLGAVFILRRPRPGADDLQAATRALLSDRDVALSMLAMTAMGAALASAAATMVMYLELAQHLSMRESTAMWLPATAAAVVAVPWCGILAVRLHPAAMSGIGFGSIFVATVLQLAAITSAPAVPTLTVAGALTGLGSVLSWTPLATIVAHRVPRGHVGTGAGLFILAGQTGILVGRSVTGALLSSRLAASTAPTGDVLQHTAREAARSAMLVPIAFALFGMLPVLLVSRGRTTPAATTVASHTPVR</sequence>
<keyword evidence="10 13" id="KW-0472">Membrane</keyword>
<feature type="domain" description="Protein kinase" evidence="14">
    <location>
        <begin position="12"/>
        <end position="274"/>
    </location>
</feature>
<dbReference type="InterPro" id="IPR020846">
    <property type="entry name" value="MFS_dom"/>
</dbReference>
<dbReference type="Pfam" id="PF07690">
    <property type="entry name" value="MFS_1"/>
    <property type="match status" value="1"/>
</dbReference>
<evidence type="ECO:0000256" key="13">
    <source>
        <dbReference type="SAM" id="Phobius"/>
    </source>
</evidence>
<evidence type="ECO:0000256" key="5">
    <source>
        <dbReference type="ARBA" id="ARBA00022692"/>
    </source>
</evidence>